<dbReference type="InterPro" id="IPR013785">
    <property type="entry name" value="Aldolase_TIM"/>
</dbReference>
<keyword evidence="4 8" id="KW-0822">Tryptophan biosynthesis</keyword>
<dbReference type="GO" id="GO:0004834">
    <property type="term" value="F:tryptophan synthase activity"/>
    <property type="evidence" value="ECO:0007669"/>
    <property type="project" value="UniProtKB-UniRule"/>
</dbReference>
<dbReference type="PANTHER" id="PTHR43406:SF1">
    <property type="entry name" value="TRYPTOPHAN SYNTHASE ALPHA CHAIN, CHLOROPLASTIC"/>
    <property type="match status" value="1"/>
</dbReference>
<keyword evidence="6 8" id="KW-0456">Lyase</keyword>
<comment type="pathway">
    <text evidence="1 8">Amino-acid biosynthesis; L-tryptophan biosynthesis; L-tryptophan from chorismate: step 5/5.</text>
</comment>
<evidence type="ECO:0000256" key="4">
    <source>
        <dbReference type="ARBA" id="ARBA00022822"/>
    </source>
</evidence>
<evidence type="ECO:0000256" key="2">
    <source>
        <dbReference type="ARBA" id="ARBA00011270"/>
    </source>
</evidence>
<dbReference type="Gene3D" id="3.20.20.70">
    <property type="entry name" value="Aldolase class I"/>
    <property type="match status" value="1"/>
</dbReference>
<dbReference type="GO" id="GO:0005829">
    <property type="term" value="C:cytosol"/>
    <property type="evidence" value="ECO:0007669"/>
    <property type="project" value="TreeGrafter"/>
</dbReference>
<dbReference type="CDD" id="cd04724">
    <property type="entry name" value="Tryptophan_synthase_alpha"/>
    <property type="match status" value="1"/>
</dbReference>
<sequence length="267" mass="28889">MCASRKGAHEKVIEMNPMQIKIEEAKAKGKVGLIPFLPAGFPDREQFWTELAELDAAGASVIEIGMPFSDPVADGPVVEKASLKCLADGINLAWILTELKKRKGQFKAALLLMGYLNPVYQYGLDKFGKDCAEAGVSGLIIADMPLEESQFVKDAIAPHNVALVPLIGLNTTKERMKLYADGAQGFCYFVSVLGTTGQRESLPARIKEKLAEAKEVFDIPVALGFGIKHPDQLAEFEGLMDAAVFGSALISHIQSGNSSASFMEPWK</sequence>
<evidence type="ECO:0000256" key="5">
    <source>
        <dbReference type="ARBA" id="ARBA00023141"/>
    </source>
</evidence>
<gene>
    <name evidence="8" type="primary">trpA</name>
    <name evidence="10" type="ORF">EDC59_102181</name>
</gene>
<dbReference type="Pfam" id="PF00290">
    <property type="entry name" value="Trp_syntA"/>
    <property type="match status" value="1"/>
</dbReference>
<protein>
    <recommendedName>
        <fullName evidence="8">Tryptophan synthase alpha chain</fullName>
        <ecNumber evidence="8">4.2.1.20</ecNumber>
    </recommendedName>
</protein>
<evidence type="ECO:0000256" key="8">
    <source>
        <dbReference type="HAMAP-Rule" id="MF_00131"/>
    </source>
</evidence>
<dbReference type="HAMAP" id="MF_00131">
    <property type="entry name" value="Trp_synth_alpha"/>
    <property type="match status" value="1"/>
</dbReference>
<comment type="function">
    <text evidence="8">The alpha subunit is responsible for the aldol cleavage of indoleglycerol phosphate to indole and glyceraldehyde 3-phosphate.</text>
</comment>
<dbReference type="NCBIfam" id="TIGR00262">
    <property type="entry name" value="trpA"/>
    <property type="match status" value="1"/>
</dbReference>
<name>A0AA94PN82_9BACT</name>
<accession>A0AA94PN82</accession>
<feature type="active site" description="Proton acceptor" evidence="8">
    <location>
        <position position="63"/>
    </location>
</feature>
<dbReference type="EC" id="4.2.1.20" evidence="8"/>
<evidence type="ECO:0000313" key="10">
    <source>
        <dbReference type="EMBL" id="TDT90751.1"/>
    </source>
</evidence>
<dbReference type="InterPro" id="IPR018204">
    <property type="entry name" value="Trp_synthase_alpha_AS"/>
</dbReference>
<evidence type="ECO:0000256" key="6">
    <source>
        <dbReference type="ARBA" id="ARBA00023239"/>
    </source>
</evidence>
<organism evidence="10 11">
    <name type="scientific">Pseudodesulfovibrio indicus</name>
    <dbReference type="NCBI Taxonomy" id="1716143"/>
    <lineage>
        <taxon>Bacteria</taxon>
        <taxon>Pseudomonadati</taxon>
        <taxon>Thermodesulfobacteriota</taxon>
        <taxon>Desulfovibrionia</taxon>
        <taxon>Desulfovibrionales</taxon>
        <taxon>Desulfovibrionaceae</taxon>
    </lineage>
</organism>
<reference evidence="10 11" key="1">
    <citation type="submission" date="2019-03" db="EMBL/GenBank/DDBJ databases">
        <title>Genomic Encyclopedia of Type Strains, Phase IV (KMG-IV): sequencing the most valuable type-strain genomes for metagenomic binning, comparative biology and taxonomic classification.</title>
        <authorList>
            <person name="Goeker M."/>
        </authorList>
    </citation>
    <scope>NUCLEOTIDE SEQUENCE [LARGE SCALE GENOMIC DNA]</scope>
    <source>
        <strain evidence="10 11">DSM 101483</strain>
    </source>
</reference>
<dbReference type="Proteomes" id="UP000295506">
    <property type="component" value="Unassembled WGS sequence"/>
</dbReference>
<dbReference type="PROSITE" id="PS00167">
    <property type="entry name" value="TRP_SYNTHASE_ALPHA"/>
    <property type="match status" value="1"/>
</dbReference>
<evidence type="ECO:0000256" key="7">
    <source>
        <dbReference type="ARBA" id="ARBA00049047"/>
    </source>
</evidence>
<dbReference type="InterPro" id="IPR002028">
    <property type="entry name" value="Trp_synthase_suA"/>
</dbReference>
<comment type="caution">
    <text evidence="10">The sequence shown here is derived from an EMBL/GenBank/DDBJ whole genome shotgun (WGS) entry which is preliminary data.</text>
</comment>
<comment type="similarity">
    <text evidence="8 9">Belongs to the TrpA family.</text>
</comment>
<dbReference type="EMBL" id="SOBK01000002">
    <property type="protein sequence ID" value="TDT90751.1"/>
    <property type="molecule type" value="Genomic_DNA"/>
</dbReference>
<comment type="catalytic activity">
    <reaction evidence="7 8">
        <text>(1S,2R)-1-C-(indol-3-yl)glycerol 3-phosphate + L-serine = D-glyceraldehyde 3-phosphate + L-tryptophan + H2O</text>
        <dbReference type="Rhea" id="RHEA:10532"/>
        <dbReference type="ChEBI" id="CHEBI:15377"/>
        <dbReference type="ChEBI" id="CHEBI:33384"/>
        <dbReference type="ChEBI" id="CHEBI:57912"/>
        <dbReference type="ChEBI" id="CHEBI:58866"/>
        <dbReference type="ChEBI" id="CHEBI:59776"/>
        <dbReference type="EC" id="4.2.1.20"/>
    </reaction>
</comment>
<proteinExistence type="inferred from homology"/>
<dbReference type="PANTHER" id="PTHR43406">
    <property type="entry name" value="TRYPTOPHAN SYNTHASE, ALPHA CHAIN"/>
    <property type="match status" value="1"/>
</dbReference>
<evidence type="ECO:0000256" key="3">
    <source>
        <dbReference type="ARBA" id="ARBA00022605"/>
    </source>
</evidence>
<evidence type="ECO:0000256" key="9">
    <source>
        <dbReference type="RuleBase" id="RU003662"/>
    </source>
</evidence>
<evidence type="ECO:0000256" key="1">
    <source>
        <dbReference type="ARBA" id="ARBA00004733"/>
    </source>
</evidence>
<dbReference type="AlphaFoldDB" id="A0AA94PN82"/>
<evidence type="ECO:0000313" key="11">
    <source>
        <dbReference type="Proteomes" id="UP000295506"/>
    </source>
</evidence>
<keyword evidence="5 8" id="KW-0057">Aromatic amino acid biosynthesis</keyword>
<dbReference type="SUPFAM" id="SSF51366">
    <property type="entry name" value="Ribulose-phoshate binding barrel"/>
    <property type="match status" value="1"/>
</dbReference>
<keyword evidence="3 8" id="KW-0028">Amino-acid biosynthesis</keyword>
<feature type="active site" description="Proton acceptor" evidence="8">
    <location>
        <position position="74"/>
    </location>
</feature>
<dbReference type="InterPro" id="IPR011060">
    <property type="entry name" value="RibuloseP-bd_barrel"/>
</dbReference>
<comment type="subunit">
    <text evidence="2 8">Tetramer of two alpha and two beta chains.</text>
</comment>